<evidence type="ECO:0000256" key="1">
    <source>
        <dbReference type="SAM" id="MobiDB-lite"/>
    </source>
</evidence>
<feature type="region of interest" description="Disordered" evidence="1">
    <location>
        <begin position="1"/>
        <end position="21"/>
    </location>
</feature>
<dbReference type="PANTHER" id="PTHR33050:SF7">
    <property type="entry name" value="RIBONUCLEASE H"/>
    <property type="match status" value="1"/>
</dbReference>
<feature type="compositionally biased region" description="Basic and acidic residues" evidence="1">
    <location>
        <begin position="759"/>
        <end position="783"/>
    </location>
</feature>
<reference evidence="2 3" key="1">
    <citation type="submission" date="2019-03" db="EMBL/GenBank/DDBJ databases">
        <title>Single cell metagenomics reveals metabolic interactions within the superorganism composed of flagellate Streblomastix strix and complex community of Bacteroidetes bacteria on its surface.</title>
        <authorList>
            <person name="Treitli S.C."/>
            <person name="Kolisko M."/>
            <person name="Husnik F."/>
            <person name="Keeling P."/>
            <person name="Hampl V."/>
        </authorList>
    </citation>
    <scope>NUCLEOTIDE SEQUENCE [LARGE SCALE GENOMIC DNA]</scope>
    <source>
        <strain evidence="2">ST1C</strain>
    </source>
</reference>
<name>A0A5J4WKU6_9EUKA</name>
<accession>A0A5J4WKU6</accession>
<dbReference type="AlphaFoldDB" id="A0A5J4WKU6"/>
<dbReference type="PANTHER" id="PTHR33050">
    <property type="entry name" value="REVERSE TRANSCRIPTASE DOMAIN-CONTAINING PROTEIN"/>
    <property type="match status" value="1"/>
</dbReference>
<evidence type="ECO:0000313" key="2">
    <source>
        <dbReference type="EMBL" id="KAA6395481.1"/>
    </source>
</evidence>
<evidence type="ECO:0000313" key="3">
    <source>
        <dbReference type="Proteomes" id="UP000324800"/>
    </source>
</evidence>
<proteinExistence type="predicted"/>
<dbReference type="Proteomes" id="UP000324800">
    <property type="component" value="Unassembled WGS sequence"/>
</dbReference>
<protein>
    <submittedName>
        <fullName evidence="2">Uncharacterized protein</fullName>
    </submittedName>
</protein>
<dbReference type="CDD" id="cd09275">
    <property type="entry name" value="RNase_HI_RT_DIRS1"/>
    <property type="match status" value="1"/>
</dbReference>
<comment type="caution">
    <text evidence="2">The sequence shown here is derived from an EMBL/GenBank/DDBJ whole genome shotgun (WGS) entry which is preliminary data.</text>
</comment>
<organism evidence="2 3">
    <name type="scientific">Streblomastix strix</name>
    <dbReference type="NCBI Taxonomy" id="222440"/>
    <lineage>
        <taxon>Eukaryota</taxon>
        <taxon>Metamonada</taxon>
        <taxon>Preaxostyla</taxon>
        <taxon>Oxymonadida</taxon>
        <taxon>Streblomastigidae</taxon>
        <taxon>Streblomastix</taxon>
    </lineage>
</organism>
<dbReference type="EMBL" id="SNRW01001673">
    <property type="protein sequence ID" value="KAA6395481.1"/>
    <property type="molecule type" value="Genomic_DNA"/>
</dbReference>
<gene>
    <name evidence="2" type="ORF">EZS28_008992</name>
</gene>
<dbReference type="InterPro" id="IPR052055">
    <property type="entry name" value="Hepadnavirus_pol/RT"/>
</dbReference>
<sequence length="783" mass="89477">MPEVGPIPKEEGPWNASRSLESSAPVTQAMVMLINDVASNETDNLVGKKLKVFEASLISVTDAQIERESILDGVYQGTQTEDIASQQTKERFKRKSGKQINIGRRKFGGTFGKYRNTTRLDLAYPKGITISNIRNQPDFTQQLFSDQQYQTSELPADIKFELCQVNSAQINWPIDGRLIHFLDIWKLIKADILITREQIQRKRSSSWIAETERTARGDCGGGIIQSTKMDQSLLCNSKEGQRKMEEENGLLLAQLTSPLITLFNGGHIERLITSTSQGFHDKDRSEVRLSLYSSGQGIQTLPRIHLQQYVLPVQSYVFRGQIYPTDLLQNSSFSYQIHQRSIPGQNNRILRRYHHFTPESRRTEHQEIINHQHPNQLWIQDLNAQICVDTNDVDRIFWLENRFKSSSDINDAEQIEENDIDEGKMEKDCNQLMEGQRQVRSKFHRVFELYEALFKRGEIFWWMAVITSNIPIQATIVQPHAILATDANQTHWGSTLKLFNHAQEVWYLGKWSQNWHLTSSNQREAAAILCALLRSETFLKERQIKSLKIQTDNLSASFNINRGSAAVVQAKKVDRTLDVAENFNLQLHAFHIPGETNKIPDSLSRLATSGDYSLLQEVFEEAKRALKTRLSIDRFSNRQNRKLKQFVCITADSWAVGQDCLLLPWKGELPYIHPPIPLIQATLNNLASRYVYLGKSVKVLKTVGRMRKAKKYLPPGKMLVVKLVATEARSSSNGFYQRGSSLQTRLNKSMMDSTASEADIDKEQENLRSSELNPERSGKIQQQ</sequence>
<feature type="compositionally biased region" description="Polar residues" evidence="1">
    <location>
        <begin position="746"/>
        <end position="756"/>
    </location>
</feature>
<feature type="region of interest" description="Disordered" evidence="1">
    <location>
        <begin position="746"/>
        <end position="783"/>
    </location>
</feature>